<keyword evidence="6" id="KW-0175">Coiled coil</keyword>
<keyword evidence="10" id="KW-1185">Reference proteome</keyword>
<keyword evidence="5" id="KW-0030">Aminoacyl-tRNA synthetase</keyword>
<dbReference type="AlphaFoldDB" id="B9T485"/>
<dbReference type="Proteomes" id="UP000008311">
    <property type="component" value="Unassembled WGS sequence"/>
</dbReference>
<reference evidence="10" key="1">
    <citation type="journal article" date="2010" name="Nat. Biotechnol.">
        <title>Draft genome sequence of the oilseed species Ricinus communis.</title>
        <authorList>
            <person name="Chan A.P."/>
            <person name="Crabtree J."/>
            <person name="Zhao Q."/>
            <person name="Lorenzi H."/>
            <person name="Orvis J."/>
            <person name="Puiu D."/>
            <person name="Melake-Berhan A."/>
            <person name="Jones K.M."/>
            <person name="Redman J."/>
            <person name="Chen G."/>
            <person name="Cahoon E.B."/>
            <person name="Gedil M."/>
            <person name="Stanke M."/>
            <person name="Haas B.J."/>
            <person name="Wortman J.R."/>
            <person name="Fraser-Liggett C.M."/>
            <person name="Ravel J."/>
            <person name="Rabinowicz P.D."/>
        </authorList>
    </citation>
    <scope>NUCLEOTIDE SEQUENCE [LARGE SCALE GENOMIC DNA]</scope>
    <source>
        <strain evidence="10">cv. Hale</strain>
    </source>
</reference>
<dbReference type="InParanoid" id="B9T485"/>
<evidence type="ECO:0000313" key="10">
    <source>
        <dbReference type="Proteomes" id="UP000008311"/>
    </source>
</evidence>
<keyword evidence="3" id="KW-0067">ATP-binding</keyword>
<dbReference type="eggNOG" id="KOG0554">
    <property type="taxonomic scope" value="Eukaryota"/>
</dbReference>
<evidence type="ECO:0000313" key="9">
    <source>
        <dbReference type="EMBL" id="EEF29324.1"/>
    </source>
</evidence>
<evidence type="ECO:0000256" key="1">
    <source>
        <dbReference type="ARBA" id="ARBA00022598"/>
    </source>
</evidence>
<dbReference type="GO" id="GO:0005524">
    <property type="term" value="F:ATP binding"/>
    <property type="evidence" value="ECO:0007669"/>
    <property type="project" value="UniProtKB-KW"/>
</dbReference>
<sequence>MASQEPIMESRNPKILSQEPKATTTSDHQQPITTTTTAPLILPPSYSSRVVLKTILERSDGGVGFVGKKVVIGGWVKSFKEVKKHAAPALSQPQDNDGAADISPGHKDVSCMEILHTRVPLFRSIAKIFGSGGNYPVRAKLEPATSRQTASPNKPAQRPSINLLVSDGSCVASLQVTVESSEALPFQPLPIGTCILAEGILNQLPSQDKHRIGLEVEKILHIGKVEDDKYPLSRKRVPLETLRSCSHFRPRTTTVASVMRIRSALTFATYTFFQDHGFLSVHVPIITTTDGAGFSEKFRVTTLSGKEVQKAEAKISDDTEGISLEAIKAAIREKNNLAAQLKRSESNREALLAVEQDLRKTNQLASHLEAKEKLKLEISTKADKANVPEDFFSQPTYLTVSGRLHLESYACALGNVYSFGPRFRADRRVFAKHVPEMWMVEAEMAFSDLEGAMNCAEDYLKFLCKWVLENCSEDMKFVTKRIDKGRINLLETILSCSYQRITYKEALDVLKQAVDKKVETQPEWGTALTAQQLSYLADEFYKSPVIIYNHPKEVKPFYTRLNDDGKTVAAFDMVVPKGGTLITGSQNEERINVLNERINELGLPKEQYEWCLDLRGHGTVEHSGFSFGFDLMVLFATGIPDVRDAIPFPRSSGKVNS</sequence>
<dbReference type="FunCoup" id="B9T485">
    <property type="interactions" value="292"/>
</dbReference>
<evidence type="ECO:0000256" key="2">
    <source>
        <dbReference type="ARBA" id="ARBA00022741"/>
    </source>
</evidence>
<dbReference type="OrthoDB" id="1931232at2759"/>
<proteinExistence type="predicted"/>
<gene>
    <name evidence="9" type="ORF">RCOM_0318000</name>
</gene>
<name>B9T485_RICCO</name>
<keyword evidence="2" id="KW-0547">Nucleotide-binding</keyword>
<dbReference type="EC" id="6.1.1.22" evidence="9"/>
<evidence type="ECO:0000256" key="5">
    <source>
        <dbReference type="ARBA" id="ARBA00023146"/>
    </source>
</evidence>
<feature type="compositionally biased region" description="Low complexity" evidence="7">
    <location>
        <begin position="23"/>
        <end position="39"/>
    </location>
</feature>
<keyword evidence="1 9" id="KW-0436">Ligase</keyword>
<dbReference type="OMA" id="REQYEWY"/>
<dbReference type="NCBIfam" id="NF003037">
    <property type="entry name" value="PRK03932.1"/>
    <property type="match status" value="1"/>
</dbReference>
<dbReference type="STRING" id="3988.B9T485"/>
<protein>
    <submittedName>
        <fullName evidence="9">Aspartyl-tRNA synthetase, putative</fullName>
        <ecNumber evidence="9">6.1.1.22</ecNumber>
    </submittedName>
</protein>
<accession>B9T485</accession>
<dbReference type="InterPro" id="IPR045864">
    <property type="entry name" value="aa-tRNA-synth_II/BPL/LPL"/>
</dbReference>
<evidence type="ECO:0000256" key="4">
    <source>
        <dbReference type="ARBA" id="ARBA00022917"/>
    </source>
</evidence>
<dbReference type="EMBL" id="EQ974458">
    <property type="protein sequence ID" value="EEF29324.1"/>
    <property type="molecule type" value="Genomic_DNA"/>
</dbReference>
<dbReference type="InterPro" id="IPR004364">
    <property type="entry name" value="Aa-tRNA-synt_II"/>
</dbReference>
<dbReference type="GO" id="GO:0004816">
    <property type="term" value="F:asparagine-tRNA ligase activity"/>
    <property type="evidence" value="ECO:0000318"/>
    <property type="project" value="GO_Central"/>
</dbReference>
<dbReference type="PANTHER" id="PTHR22594:SF36">
    <property type="entry name" value="ASPARAGINE--TRNA LIGASE, CYTOPLASMIC 2"/>
    <property type="match status" value="1"/>
</dbReference>
<dbReference type="PANTHER" id="PTHR22594">
    <property type="entry name" value="ASPARTYL/LYSYL-TRNA SYNTHETASE"/>
    <property type="match status" value="1"/>
</dbReference>
<organism evidence="9 10">
    <name type="scientific">Ricinus communis</name>
    <name type="common">Castor bean</name>
    <dbReference type="NCBI Taxonomy" id="3988"/>
    <lineage>
        <taxon>Eukaryota</taxon>
        <taxon>Viridiplantae</taxon>
        <taxon>Streptophyta</taxon>
        <taxon>Embryophyta</taxon>
        <taxon>Tracheophyta</taxon>
        <taxon>Spermatophyta</taxon>
        <taxon>Magnoliopsida</taxon>
        <taxon>eudicotyledons</taxon>
        <taxon>Gunneridae</taxon>
        <taxon>Pentapetalae</taxon>
        <taxon>rosids</taxon>
        <taxon>fabids</taxon>
        <taxon>Malpighiales</taxon>
        <taxon>Euphorbiaceae</taxon>
        <taxon>Acalyphoideae</taxon>
        <taxon>Acalypheae</taxon>
        <taxon>Ricinus</taxon>
    </lineage>
</organism>
<feature type="coiled-coil region" evidence="6">
    <location>
        <begin position="324"/>
        <end position="371"/>
    </location>
</feature>
<evidence type="ECO:0000256" key="6">
    <source>
        <dbReference type="SAM" id="Coils"/>
    </source>
</evidence>
<feature type="region of interest" description="Disordered" evidence="7">
    <location>
        <begin position="1"/>
        <end position="39"/>
    </location>
</feature>
<dbReference type="GO" id="GO:0006421">
    <property type="term" value="P:asparaginyl-tRNA aminoacylation"/>
    <property type="evidence" value="ECO:0000318"/>
    <property type="project" value="GO_Central"/>
</dbReference>
<evidence type="ECO:0000256" key="7">
    <source>
        <dbReference type="SAM" id="MobiDB-lite"/>
    </source>
</evidence>
<dbReference type="KEGG" id="rcu:8266755"/>
<dbReference type="GO" id="GO:0005739">
    <property type="term" value="C:mitochondrion"/>
    <property type="evidence" value="ECO:0000318"/>
    <property type="project" value="GO_Central"/>
</dbReference>
<dbReference type="Pfam" id="PF00152">
    <property type="entry name" value="tRNA-synt_2"/>
    <property type="match status" value="1"/>
</dbReference>
<dbReference type="Gene3D" id="3.30.930.10">
    <property type="entry name" value="Bira Bifunctional Protein, Domain 2"/>
    <property type="match status" value="1"/>
</dbReference>
<keyword evidence="4" id="KW-0648">Protein biosynthesis</keyword>
<dbReference type="SUPFAM" id="SSF55681">
    <property type="entry name" value="Class II aaRS and biotin synthetases"/>
    <property type="match status" value="1"/>
</dbReference>
<evidence type="ECO:0000259" key="8">
    <source>
        <dbReference type="Pfam" id="PF00152"/>
    </source>
</evidence>
<evidence type="ECO:0000256" key="3">
    <source>
        <dbReference type="ARBA" id="ARBA00022840"/>
    </source>
</evidence>
<feature type="domain" description="Aminoacyl-tRNA synthetase class II (D/K/N)" evidence="8">
    <location>
        <begin position="385"/>
        <end position="651"/>
    </location>
</feature>